<evidence type="ECO:0000313" key="1">
    <source>
        <dbReference type="EMBL" id="SDR45012.1"/>
    </source>
</evidence>
<sequence>MINPESLNDRYRPLNTRCSETPVLVIDTEADPVEILDAAQQRIRAASDLLETLYCLCFKEANASDIPNIVGALYLLTQDGNALLDIARQRLPKLTGQAPPCPPVGAGLPAMNDHAVHCG</sequence>
<dbReference type="Proteomes" id="UP000199570">
    <property type="component" value="Unassembled WGS sequence"/>
</dbReference>
<evidence type="ECO:0008006" key="3">
    <source>
        <dbReference type="Google" id="ProtNLM"/>
    </source>
</evidence>
<dbReference type="RefSeq" id="WP_090327884.1">
    <property type="nucleotide sequence ID" value="NZ_FNKJ01000004.1"/>
</dbReference>
<evidence type="ECO:0000313" key="2">
    <source>
        <dbReference type="Proteomes" id="UP000199570"/>
    </source>
</evidence>
<dbReference type="AlphaFoldDB" id="A0A1H1J503"/>
<name>A0A1H1J503_9PSED</name>
<dbReference type="OrthoDB" id="6895931at2"/>
<accession>A0A1H1J503</accession>
<organism evidence="1 2">
    <name type="scientific">Pseudomonas moorei</name>
    <dbReference type="NCBI Taxonomy" id="395599"/>
    <lineage>
        <taxon>Bacteria</taxon>
        <taxon>Pseudomonadati</taxon>
        <taxon>Pseudomonadota</taxon>
        <taxon>Gammaproteobacteria</taxon>
        <taxon>Pseudomonadales</taxon>
        <taxon>Pseudomonadaceae</taxon>
        <taxon>Pseudomonas</taxon>
    </lineage>
</organism>
<protein>
    <recommendedName>
        <fullName evidence="3">DUF3077 domain-containing protein</fullName>
    </recommendedName>
</protein>
<gene>
    <name evidence="1" type="ORF">SAMN04490195_5757</name>
</gene>
<proteinExistence type="predicted"/>
<keyword evidence="2" id="KW-1185">Reference proteome</keyword>
<dbReference type="EMBL" id="FNKJ01000004">
    <property type="protein sequence ID" value="SDR45012.1"/>
    <property type="molecule type" value="Genomic_DNA"/>
</dbReference>
<reference evidence="2" key="1">
    <citation type="submission" date="2016-10" db="EMBL/GenBank/DDBJ databases">
        <authorList>
            <person name="Varghese N."/>
            <person name="Submissions S."/>
        </authorList>
    </citation>
    <scope>NUCLEOTIDE SEQUENCE [LARGE SCALE GENOMIC DNA]</scope>
    <source>
        <strain evidence="2">BS3775</strain>
    </source>
</reference>